<keyword evidence="2" id="KW-1185">Reference proteome</keyword>
<dbReference type="Proteomes" id="UP000789405">
    <property type="component" value="Unassembled WGS sequence"/>
</dbReference>
<comment type="caution">
    <text evidence="1">The sequence shown here is derived from an EMBL/GenBank/DDBJ whole genome shotgun (WGS) entry which is preliminary data.</text>
</comment>
<evidence type="ECO:0000313" key="2">
    <source>
        <dbReference type="Proteomes" id="UP000789405"/>
    </source>
</evidence>
<dbReference type="EMBL" id="CAJVPY010037637">
    <property type="protein sequence ID" value="CAG8803157.1"/>
    <property type="molecule type" value="Genomic_DNA"/>
</dbReference>
<protein>
    <submittedName>
        <fullName evidence="1">27676_t:CDS:1</fullName>
    </submittedName>
</protein>
<name>A0A9N9K180_9GLOM</name>
<evidence type="ECO:0000313" key="1">
    <source>
        <dbReference type="EMBL" id="CAG8803157.1"/>
    </source>
</evidence>
<accession>A0A9N9K180</accession>
<reference evidence="1" key="1">
    <citation type="submission" date="2021-06" db="EMBL/GenBank/DDBJ databases">
        <authorList>
            <person name="Kallberg Y."/>
            <person name="Tangrot J."/>
            <person name="Rosling A."/>
        </authorList>
    </citation>
    <scope>NUCLEOTIDE SEQUENCE</scope>
    <source>
        <strain evidence="1">MA453B</strain>
    </source>
</reference>
<proteinExistence type="predicted"/>
<gene>
    <name evidence="1" type="ORF">DERYTH_LOCUS23836</name>
</gene>
<sequence>ELSKRSENTMYVSLSYADWLNITLVVQSQDIQDMHHDWAHSASVNGTRLTS</sequence>
<organism evidence="1 2">
    <name type="scientific">Dentiscutata erythropus</name>
    <dbReference type="NCBI Taxonomy" id="1348616"/>
    <lineage>
        <taxon>Eukaryota</taxon>
        <taxon>Fungi</taxon>
        <taxon>Fungi incertae sedis</taxon>
        <taxon>Mucoromycota</taxon>
        <taxon>Glomeromycotina</taxon>
        <taxon>Glomeromycetes</taxon>
        <taxon>Diversisporales</taxon>
        <taxon>Gigasporaceae</taxon>
        <taxon>Dentiscutata</taxon>
    </lineage>
</organism>
<dbReference type="AlphaFoldDB" id="A0A9N9K180"/>
<feature type="non-terminal residue" evidence="1">
    <location>
        <position position="1"/>
    </location>
</feature>